<dbReference type="PANTHER" id="PTHR45831">
    <property type="entry name" value="LD24721P"/>
    <property type="match status" value="1"/>
</dbReference>
<dbReference type="SUPFAM" id="SSF48452">
    <property type="entry name" value="TPR-like"/>
    <property type="match status" value="1"/>
</dbReference>
<dbReference type="InterPro" id="IPR019734">
    <property type="entry name" value="TPR_rpt"/>
</dbReference>
<dbReference type="OrthoDB" id="2423701at2759"/>
<protein>
    <submittedName>
        <fullName evidence="4">Uncharacterized protein</fullName>
    </submittedName>
</protein>
<dbReference type="AlphaFoldDB" id="A0A2R6S4I7"/>
<comment type="caution">
    <text evidence="4">The sequence shown here is derived from an EMBL/GenBank/DDBJ whole genome shotgun (WGS) entry which is preliminary data.</text>
</comment>
<dbReference type="GO" id="GO:0072380">
    <property type="term" value="C:TRC complex"/>
    <property type="evidence" value="ECO:0007669"/>
    <property type="project" value="TreeGrafter"/>
</dbReference>
<dbReference type="InterPro" id="IPR011990">
    <property type="entry name" value="TPR-like_helical_dom_sf"/>
</dbReference>
<dbReference type="PROSITE" id="PS50005">
    <property type="entry name" value="TPR"/>
    <property type="match status" value="1"/>
</dbReference>
<keyword evidence="2 3" id="KW-0802">TPR repeat</keyword>
<dbReference type="InterPro" id="IPR047150">
    <property type="entry name" value="SGT"/>
</dbReference>
<keyword evidence="5" id="KW-1185">Reference proteome</keyword>
<dbReference type="SMART" id="SM00028">
    <property type="entry name" value="TPR"/>
    <property type="match status" value="2"/>
</dbReference>
<evidence type="ECO:0000256" key="2">
    <source>
        <dbReference type="ARBA" id="ARBA00022803"/>
    </source>
</evidence>
<dbReference type="GO" id="GO:0060090">
    <property type="term" value="F:molecular adaptor activity"/>
    <property type="evidence" value="ECO:0007669"/>
    <property type="project" value="TreeGrafter"/>
</dbReference>
<keyword evidence="1" id="KW-0677">Repeat</keyword>
<organism evidence="4 5">
    <name type="scientific">Hermanssonia centrifuga</name>
    <dbReference type="NCBI Taxonomy" id="98765"/>
    <lineage>
        <taxon>Eukaryota</taxon>
        <taxon>Fungi</taxon>
        <taxon>Dikarya</taxon>
        <taxon>Basidiomycota</taxon>
        <taxon>Agaricomycotina</taxon>
        <taxon>Agaricomycetes</taxon>
        <taxon>Polyporales</taxon>
        <taxon>Meruliaceae</taxon>
        <taxon>Hermanssonia</taxon>
    </lineage>
</organism>
<gene>
    <name evidence="4" type="ORF">PHLCEN_2v1002</name>
</gene>
<dbReference type="GO" id="GO:0016020">
    <property type="term" value="C:membrane"/>
    <property type="evidence" value="ECO:0007669"/>
    <property type="project" value="TreeGrafter"/>
</dbReference>
<name>A0A2R6S4I7_9APHY</name>
<proteinExistence type="predicted"/>
<evidence type="ECO:0000313" key="4">
    <source>
        <dbReference type="EMBL" id="PSS37129.1"/>
    </source>
</evidence>
<evidence type="ECO:0000256" key="1">
    <source>
        <dbReference type="ARBA" id="ARBA00022737"/>
    </source>
</evidence>
<dbReference type="Proteomes" id="UP000186601">
    <property type="component" value="Unassembled WGS sequence"/>
</dbReference>
<feature type="repeat" description="TPR" evidence="3">
    <location>
        <begin position="63"/>
        <end position="96"/>
    </location>
</feature>
<evidence type="ECO:0000256" key="3">
    <source>
        <dbReference type="PROSITE-ProRule" id="PRU00339"/>
    </source>
</evidence>
<dbReference type="Gene3D" id="1.25.40.10">
    <property type="entry name" value="Tetratricopeptide repeat domain"/>
    <property type="match status" value="1"/>
</dbReference>
<accession>A0A2R6S4I7</accession>
<dbReference type="EMBL" id="MLYV02000081">
    <property type="protein sequence ID" value="PSS37129.1"/>
    <property type="molecule type" value="Genomic_DNA"/>
</dbReference>
<evidence type="ECO:0000313" key="5">
    <source>
        <dbReference type="Proteomes" id="UP000186601"/>
    </source>
</evidence>
<reference evidence="4 5" key="1">
    <citation type="submission" date="2018-02" db="EMBL/GenBank/DDBJ databases">
        <title>Genome sequence of the basidiomycete white-rot fungus Phlebia centrifuga.</title>
        <authorList>
            <person name="Granchi Z."/>
            <person name="Peng M."/>
            <person name="de Vries R.P."/>
            <person name="Hilden K."/>
            <person name="Makela M.R."/>
            <person name="Grigoriev I."/>
            <person name="Riley R."/>
        </authorList>
    </citation>
    <scope>NUCLEOTIDE SEQUENCE [LARGE SCALE GENOMIC DNA]</scope>
    <source>
        <strain evidence="4 5">FBCC195</strain>
    </source>
</reference>
<sequence>MTDAAQLKDKGNKLFLAKDYAAAYFKYSQAIEIDGTNAVFYANRAACSMALKKYATELDPTYVKAWARIAQAYNSLAEYERSKESYKKALALLPVKGLTKENITLKEQCETGLNDVQRKIEQTKPTYTIILKQDAGKMPWHRAVGMDKERVARLGTANECARSSAFNEGLRIIEQMKVRQTPNGTTYAGVLGGIEAITNAIIQDERIFRIEDRDWIKKYNNQMLMELQQSRAWSDDGPEFVIAAAQKRQQEEGWDAVKPALAITVRGWIMRGVFECLRDCPTAAVEFYSRSLEVLKWGQQAWRNVPKEKRGVIFEDTFIRGVRVLHLNAYLKVYQKHPGLKSDYPLANVQQGAIDAINDIQSSHPPADIGPGELLSYYVYPEGHAFAMLGFYHDKMARLNAAKGAEFVRENFQLSGEAYIQAGSIYPPDDEHHAWYLNCGLEAMYNCGATVEYLLPVMQSIRTSIPEMKRIWEHSAASTGGRDSALERALSMEARIRKGLLTGELKMNSQIILSAMQEFFLE</sequence>
<dbReference type="STRING" id="98765.A0A2R6S4I7"/>
<dbReference type="GO" id="GO:0006620">
    <property type="term" value="P:post-translational protein targeting to endoplasmic reticulum membrane"/>
    <property type="evidence" value="ECO:0007669"/>
    <property type="project" value="TreeGrafter"/>
</dbReference>
<dbReference type="PANTHER" id="PTHR45831:SF2">
    <property type="entry name" value="LD24721P"/>
    <property type="match status" value="1"/>
</dbReference>